<protein>
    <submittedName>
        <fullName evidence="2">Uncharacterized protein</fullName>
    </submittedName>
</protein>
<dbReference type="Proteomes" id="UP000010483">
    <property type="component" value="Chromosome"/>
</dbReference>
<keyword evidence="1" id="KW-1133">Transmembrane helix</keyword>
<sequence length="187" mass="20115">MLRLIVPLTNLKNRDPQQGFTLVEIVAILVIIGIGSAIATPSLINSRRQDQVNQAQSRIRSALVEAQINANRLSTSCEVTIGDTDPDNPTSSERLVTATPSGCLSESIRYDSDVVDVTQTSITYNFQGRTGNAQTIIVGRKNFNGTVIAETEKCIVVSSVGMIRTGIGDSADNCSNPENARYDLSVN</sequence>
<dbReference type="NCBIfam" id="TIGR02532">
    <property type="entry name" value="IV_pilin_GFxxxE"/>
    <property type="match status" value="1"/>
</dbReference>
<dbReference type="Pfam" id="PF07963">
    <property type="entry name" value="N_methyl"/>
    <property type="match status" value="1"/>
</dbReference>
<reference evidence="3" key="1">
    <citation type="journal article" date="2013" name="Proc. Natl. Acad. Sci. U.S.A.">
        <title>Improving the coverage of the cyanobacterial phylum using diversity-driven genome sequencing.</title>
        <authorList>
            <person name="Shih P.M."/>
            <person name="Wu D."/>
            <person name="Latifi A."/>
            <person name="Axen S.D."/>
            <person name="Fewer D.P."/>
            <person name="Talla E."/>
            <person name="Calteau A."/>
            <person name="Cai F."/>
            <person name="Tandeau de Marsac N."/>
            <person name="Rippka R."/>
            <person name="Herdman M."/>
            <person name="Sivonen K."/>
            <person name="Coursin T."/>
            <person name="Laurent T."/>
            <person name="Goodwin L."/>
            <person name="Nolan M."/>
            <person name="Davenport K.W."/>
            <person name="Han C.S."/>
            <person name="Rubin E.M."/>
            <person name="Eisen J.A."/>
            <person name="Woyke T."/>
            <person name="Gugger M."/>
            <person name="Kerfeld C.A."/>
        </authorList>
    </citation>
    <scope>NUCLEOTIDE SEQUENCE [LARGE SCALE GENOMIC DNA]</scope>
    <source>
        <strain evidence="3">ATCC 29140 / PCC 7202</strain>
    </source>
</reference>
<dbReference type="PROSITE" id="PS00409">
    <property type="entry name" value="PROKAR_NTER_METHYL"/>
    <property type="match status" value="1"/>
</dbReference>
<dbReference type="KEGG" id="csn:Cyast_2830"/>
<proteinExistence type="predicted"/>
<gene>
    <name evidence="2" type="ordered locus">Cyast_2830</name>
</gene>
<dbReference type="InterPro" id="IPR012902">
    <property type="entry name" value="N_methyl_site"/>
</dbReference>
<evidence type="ECO:0000256" key="1">
    <source>
        <dbReference type="SAM" id="Phobius"/>
    </source>
</evidence>
<dbReference type="eggNOG" id="COG4970">
    <property type="taxonomic scope" value="Bacteria"/>
</dbReference>
<name>K9YPA1_CYASC</name>
<dbReference type="HOGENOM" id="CLU_1445443_0_0_3"/>
<dbReference type="EMBL" id="CP003940">
    <property type="protein sequence ID" value="AFZ48771.1"/>
    <property type="molecule type" value="Genomic_DNA"/>
</dbReference>
<keyword evidence="3" id="KW-1185">Reference proteome</keyword>
<organism evidence="2 3">
    <name type="scientific">Cyanobacterium stanieri (strain ATCC 29140 / PCC 7202)</name>
    <dbReference type="NCBI Taxonomy" id="292563"/>
    <lineage>
        <taxon>Bacteria</taxon>
        <taxon>Bacillati</taxon>
        <taxon>Cyanobacteriota</taxon>
        <taxon>Cyanophyceae</taxon>
        <taxon>Oscillatoriophycideae</taxon>
        <taxon>Chroococcales</taxon>
        <taxon>Geminocystaceae</taxon>
        <taxon>Cyanobacterium</taxon>
    </lineage>
</organism>
<dbReference type="BioCyc" id="CSTA292563:G1353-2835-MONOMER"/>
<dbReference type="InterPro" id="IPR045584">
    <property type="entry name" value="Pilin-like"/>
</dbReference>
<dbReference type="Gene3D" id="3.30.700.10">
    <property type="entry name" value="Glycoprotein, Type 4 Pilin"/>
    <property type="match status" value="1"/>
</dbReference>
<accession>K9YPA1</accession>
<dbReference type="AlphaFoldDB" id="K9YPA1"/>
<dbReference type="STRING" id="292563.Cyast_2830"/>
<keyword evidence="1" id="KW-0472">Membrane</keyword>
<evidence type="ECO:0000313" key="2">
    <source>
        <dbReference type="EMBL" id="AFZ48771.1"/>
    </source>
</evidence>
<keyword evidence="1" id="KW-0812">Transmembrane</keyword>
<feature type="transmembrane region" description="Helical" evidence="1">
    <location>
        <begin position="20"/>
        <end position="39"/>
    </location>
</feature>
<dbReference type="SUPFAM" id="SSF54523">
    <property type="entry name" value="Pili subunits"/>
    <property type="match status" value="1"/>
</dbReference>
<evidence type="ECO:0000313" key="3">
    <source>
        <dbReference type="Proteomes" id="UP000010483"/>
    </source>
</evidence>